<reference evidence="2" key="1">
    <citation type="submission" date="2021-01" db="EMBL/GenBank/DDBJ databases">
        <title>Phytophthora aleatoria, a newly-described species from Pinus radiata is distinct from Phytophthora cactorum isolates based on comparative genomics.</title>
        <authorList>
            <person name="Mcdougal R."/>
            <person name="Panda P."/>
            <person name="Williams N."/>
            <person name="Studholme D.J."/>
        </authorList>
    </citation>
    <scope>NUCLEOTIDE SEQUENCE</scope>
    <source>
        <strain evidence="2">NZFS 3830</strain>
    </source>
</reference>
<sequence>MSTGFSYPQPIFQSPIYNPAFYLTLDASGFLTYDYAQTLYLSKTDYRLTYISGITIGQATEGVALVPGVNADISGIGALSCSSLTVDGSPVSTPPAYVLSITPGSAAASKALVLNATSDISGINSLSASSLTGTLQTAAQPYITSLDATAYRQAGTTYDLSSIGKLSLTTNGIAEASKALVLDSSLNMRGVVALELNHSSTTISNSSMMSSYALLIRSKSNTVGSSTGICFAATTSAIGSSTGGASILFTDTGANSVGYLSINLKPSSAVASTALTEAIRITADGFVGINQANPSEMLDIVGNAYISGDLLLAGGGLYSNGGSLRVIDQFGVMTPASLTTSTLTVATIVPTTRAIPGSTSASGVIWYSSISRYFGQRVISSDEISLLSYSAGGTYNDYIRWNHNVGSPVMNITGFTTLNAINTNSTTMIYLNSSDRCGIKNTSPEATLHVGGTLVANSEIYTKGNSSANASYRGNWSSANYWGSGSDATVGSIRFGVCDATGAWVSYVAIRGGSYTNASDERLKTDIVDVPYGLESVMMMKPRKYSMIQEQTNHVGFIAQELADIIPECVQQGANDDLNPSGFPVNPWGKDLASLTSVLCRAIQELKEEVDLLKALISE</sequence>
<dbReference type="PROSITE" id="PS51688">
    <property type="entry name" value="ICA"/>
    <property type="match status" value="1"/>
</dbReference>
<proteinExistence type="predicted"/>
<dbReference type="VEuPathDB" id="FungiDB:PC110_g14816"/>
<feature type="domain" description="Peptidase S74" evidence="1">
    <location>
        <begin position="519"/>
        <end position="617"/>
    </location>
</feature>
<comment type="caution">
    <text evidence="2">The sequence shown here is derived from an EMBL/GenBank/DDBJ whole genome shotgun (WGS) entry which is preliminary data.</text>
</comment>
<evidence type="ECO:0000259" key="1">
    <source>
        <dbReference type="PROSITE" id="PS51688"/>
    </source>
</evidence>
<evidence type="ECO:0000313" key="3">
    <source>
        <dbReference type="Proteomes" id="UP000688947"/>
    </source>
</evidence>
<name>A0A8T1UJP4_9STRA</name>
<organism evidence="2 3">
    <name type="scientific">Phytophthora cactorum</name>
    <dbReference type="NCBI Taxonomy" id="29920"/>
    <lineage>
        <taxon>Eukaryota</taxon>
        <taxon>Sar</taxon>
        <taxon>Stramenopiles</taxon>
        <taxon>Oomycota</taxon>
        <taxon>Peronosporomycetes</taxon>
        <taxon>Peronosporales</taxon>
        <taxon>Peronosporaceae</taxon>
        <taxon>Phytophthora</taxon>
    </lineage>
</organism>
<protein>
    <recommendedName>
        <fullName evidence="1">Peptidase S74 domain-containing protein</fullName>
    </recommendedName>
</protein>
<dbReference type="AlphaFoldDB" id="A0A8T1UJP4"/>
<accession>A0A8T1UJP4</accession>
<gene>
    <name evidence="2" type="ORF">JG687_00005953</name>
</gene>
<dbReference type="Pfam" id="PF13884">
    <property type="entry name" value="Peptidase_S74"/>
    <property type="match status" value="1"/>
</dbReference>
<dbReference type="InterPro" id="IPR030392">
    <property type="entry name" value="S74_ICA"/>
</dbReference>
<dbReference type="OrthoDB" id="107594at2759"/>
<dbReference type="EMBL" id="JAENGZ010000233">
    <property type="protein sequence ID" value="KAG6964487.1"/>
    <property type="molecule type" value="Genomic_DNA"/>
</dbReference>
<dbReference type="Proteomes" id="UP000688947">
    <property type="component" value="Unassembled WGS sequence"/>
</dbReference>
<evidence type="ECO:0000313" key="2">
    <source>
        <dbReference type="EMBL" id="KAG6964487.1"/>
    </source>
</evidence>